<feature type="transmembrane region" description="Helical" evidence="1">
    <location>
        <begin position="245"/>
        <end position="264"/>
    </location>
</feature>
<feature type="transmembrane region" description="Helical" evidence="1">
    <location>
        <begin position="64"/>
        <end position="88"/>
    </location>
</feature>
<feature type="transmembrane region" description="Helical" evidence="1">
    <location>
        <begin position="27"/>
        <end position="52"/>
    </location>
</feature>
<protein>
    <recommendedName>
        <fullName evidence="2">DUF6534 domain-containing protein</fullName>
    </recommendedName>
</protein>
<dbReference type="EMBL" id="JAEVFJ010000018">
    <property type="protein sequence ID" value="KAH8099877.1"/>
    <property type="molecule type" value="Genomic_DNA"/>
</dbReference>
<reference evidence="3" key="1">
    <citation type="journal article" date="2021" name="New Phytol.">
        <title>Evolutionary innovations through gain and loss of genes in the ectomycorrhizal Boletales.</title>
        <authorList>
            <person name="Wu G."/>
            <person name="Miyauchi S."/>
            <person name="Morin E."/>
            <person name="Kuo A."/>
            <person name="Drula E."/>
            <person name="Varga T."/>
            <person name="Kohler A."/>
            <person name="Feng B."/>
            <person name="Cao Y."/>
            <person name="Lipzen A."/>
            <person name="Daum C."/>
            <person name="Hundley H."/>
            <person name="Pangilinan J."/>
            <person name="Johnson J."/>
            <person name="Barry K."/>
            <person name="LaButti K."/>
            <person name="Ng V."/>
            <person name="Ahrendt S."/>
            <person name="Min B."/>
            <person name="Choi I.G."/>
            <person name="Park H."/>
            <person name="Plett J.M."/>
            <person name="Magnuson J."/>
            <person name="Spatafora J.W."/>
            <person name="Nagy L.G."/>
            <person name="Henrissat B."/>
            <person name="Grigoriev I.V."/>
            <person name="Yang Z.L."/>
            <person name="Xu J."/>
            <person name="Martin F.M."/>
        </authorList>
    </citation>
    <scope>NUCLEOTIDE SEQUENCE</scope>
    <source>
        <strain evidence="3">KKN 215</strain>
    </source>
</reference>
<dbReference type="Proteomes" id="UP000813824">
    <property type="component" value="Unassembled WGS sequence"/>
</dbReference>
<name>A0A8K0UMX9_9AGAR</name>
<dbReference type="Pfam" id="PF20152">
    <property type="entry name" value="DUF6534"/>
    <property type="match status" value="1"/>
</dbReference>
<feature type="transmembrane region" description="Helical" evidence="1">
    <location>
        <begin position="134"/>
        <end position="153"/>
    </location>
</feature>
<dbReference type="OrthoDB" id="3206554at2759"/>
<gene>
    <name evidence="3" type="ORF">BXZ70DRAFT_1065375</name>
</gene>
<keyword evidence="1" id="KW-0472">Membrane</keyword>
<evidence type="ECO:0000259" key="2">
    <source>
        <dbReference type="Pfam" id="PF20152"/>
    </source>
</evidence>
<dbReference type="InterPro" id="IPR045339">
    <property type="entry name" value="DUF6534"/>
</dbReference>
<evidence type="ECO:0000313" key="3">
    <source>
        <dbReference type="EMBL" id="KAH8099877.1"/>
    </source>
</evidence>
<accession>A0A8K0UMX9</accession>
<keyword evidence="1" id="KW-1133">Transmembrane helix</keyword>
<dbReference type="PANTHER" id="PTHR40465">
    <property type="entry name" value="CHROMOSOME 1, WHOLE GENOME SHOTGUN SEQUENCE"/>
    <property type="match status" value="1"/>
</dbReference>
<dbReference type="AlphaFoldDB" id="A0A8K0UMX9"/>
<feature type="transmembrane region" description="Helical" evidence="1">
    <location>
        <begin position="100"/>
        <end position="122"/>
    </location>
</feature>
<sequence length="343" mass="38147">MFQLIDIAFGPLSRGPGMSQSSLRPSLGAVLVGSVISAFLSGVVSMQVYLYYRTYPEDGRRFKLGVTTIWLLDLLHTGMVCASDWVYLIENFGNDISDNIIWTIAVTVALTAIITFSVHCFFAYRIFTLSRKNYYFTTLIVVVAFARVVLAIVSTVKMIALGSYHDFVHSFGFIFTSGLSLAAVVDGMIAAGLIWYLNRSRTGFSDMDTILDSIKVYTIENGLLTSITTVVSLICWITMPSNLIFLGLHFVISKLYANALMATLNARTVLRGKSQGYNDRGGEYPMPVLFPENYQPAIRPVSRHKMEPLTKVHVTVEKSSDRDSVVDIQHLSGSSHYESPIER</sequence>
<evidence type="ECO:0000313" key="4">
    <source>
        <dbReference type="Proteomes" id="UP000813824"/>
    </source>
</evidence>
<dbReference type="PANTHER" id="PTHR40465:SF1">
    <property type="entry name" value="DUF6534 DOMAIN-CONTAINING PROTEIN"/>
    <property type="match status" value="1"/>
</dbReference>
<keyword evidence="4" id="KW-1185">Reference proteome</keyword>
<proteinExistence type="predicted"/>
<feature type="transmembrane region" description="Helical" evidence="1">
    <location>
        <begin position="173"/>
        <end position="197"/>
    </location>
</feature>
<keyword evidence="1" id="KW-0812">Transmembrane</keyword>
<organism evidence="3 4">
    <name type="scientific">Cristinia sonorae</name>
    <dbReference type="NCBI Taxonomy" id="1940300"/>
    <lineage>
        <taxon>Eukaryota</taxon>
        <taxon>Fungi</taxon>
        <taxon>Dikarya</taxon>
        <taxon>Basidiomycota</taxon>
        <taxon>Agaricomycotina</taxon>
        <taxon>Agaricomycetes</taxon>
        <taxon>Agaricomycetidae</taxon>
        <taxon>Agaricales</taxon>
        <taxon>Pleurotineae</taxon>
        <taxon>Stephanosporaceae</taxon>
        <taxon>Cristinia</taxon>
    </lineage>
</organism>
<feature type="transmembrane region" description="Helical" evidence="1">
    <location>
        <begin position="218"/>
        <end position="239"/>
    </location>
</feature>
<feature type="domain" description="DUF6534" evidence="2">
    <location>
        <begin position="182"/>
        <end position="268"/>
    </location>
</feature>
<evidence type="ECO:0000256" key="1">
    <source>
        <dbReference type="SAM" id="Phobius"/>
    </source>
</evidence>
<comment type="caution">
    <text evidence="3">The sequence shown here is derived from an EMBL/GenBank/DDBJ whole genome shotgun (WGS) entry which is preliminary data.</text>
</comment>